<dbReference type="InterPro" id="IPR000515">
    <property type="entry name" value="MetI-like"/>
</dbReference>
<dbReference type="InterPro" id="IPR052730">
    <property type="entry name" value="Sugar_ABC_transporter"/>
</dbReference>
<evidence type="ECO:0000259" key="6">
    <source>
        <dbReference type="PROSITE" id="PS50928"/>
    </source>
</evidence>
<dbReference type="RefSeq" id="WP_158039551.1">
    <property type="nucleotide sequence ID" value="NZ_JACCFV010000001.1"/>
</dbReference>
<dbReference type="OrthoDB" id="34224at2"/>
<organism evidence="7 8">
    <name type="scientific">Pseudoclavibacter chungangensis</name>
    <dbReference type="NCBI Taxonomy" id="587635"/>
    <lineage>
        <taxon>Bacteria</taxon>
        <taxon>Bacillati</taxon>
        <taxon>Actinomycetota</taxon>
        <taxon>Actinomycetes</taxon>
        <taxon>Micrococcales</taxon>
        <taxon>Microbacteriaceae</taxon>
        <taxon>Pseudoclavibacter</taxon>
    </lineage>
</organism>
<comment type="subcellular location">
    <subcellularLocation>
        <location evidence="5">Cell membrane</location>
        <topology evidence="5">Multi-pass membrane protein</topology>
    </subcellularLocation>
    <subcellularLocation>
        <location evidence="1">Membrane</location>
        <topology evidence="1">Multi-pass membrane protein</topology>
    </subcellularLocation>
</comment>
<proteinExistence type="inferred from homology"/>
<feature type="transmembrane region" description="Helical" evidence="5">
    <location>
        <begin position="104"/>
        <end position="130"/>
    </location>
</feature>
<feature type="transmembrane region" description="Helical" evidence="5">
    <location>
        <begin position="142"/>
        <end position="165"/>
    </location>
</feature>
<keyword evidence="5" id="KW-0813">Transport</keyword>
<gene>
    <name evidence="7" type="ORF">F8O01_03740</name>
</gene>
<evidence type="ECO:0000313" key="8">
    <source>
        <dbReference type="Proteomes" id="UP000467240"/>
    </source>
</evidence>
<dbReference type="Pfam" id="PF00528">
    <property type="entry name" value="BPD_transp_1"/>
    <property type="match status" value="1"/>
</dbReference>
<dbReference type="PROSITE" id="PS50928">
    <property type="entry name" value="ABC_TM1"/>
    <property type="match status" value="1"/>
</dbReference>
<keyword evidence="8" id="KW-1185">Reference proteome</keyword>
<evidence type="ECO:0000256" key="1">
    <source>
        <dbReference type="ARBA" id="ARBA00004141"/>
    </source>
</evidence>
<dbReference type="AlphaFoldDB" id="A0A7J5C0S7"/>
<dbReference type="InterPro" id="IPR035906">
    <property type="entry name" value="MetI-like_sf"/>
</dbReference>
<dbReference type="Gene3D" id="1.10.3720.10">
    <property type="entry name" value="MetI-like"/>
    <property type="match status" value="1"/>
</dbReference>
<dbReference type="CDD" id="cd06261">
    <property type="entry name" value="TM_PBP2"/>
    <property type="match status" value="1"/>
</dbReference>
<evidence type="ECO:0000256" key="4">
    <source>
        <dbReference type="ARBA" id="ARBA00023136"/>
    </source>
</evidence>
<comment type="similarity">
    <text evidence="5">Belongs to the binding-protein-dependent transport system permease family.</text>
</comment>
<evidence type="ECO:0000256" key="2">
    <source>
        <dbReference type="ARBA" id="ARBA00022692"/>
    </source>
</evidence>
<evidence type="ECO:0000313" key="7">
    <source>
        <dbReference type="EMBL" id="KAB1660053.1"/>
    </source>
</evidence>
<feature type="transmembrane region" description="Helical" evidence="5">
    <location>
        <begin position="191"/>
        <end position="213"/>
    </location>
</feature>
<feature type="transmembrane region" description="Helical" evidence="5">
    <location>
        <begin position="28"/>
        <end position="49"/>
    </location>
</feature>
<evidence type="ECO:0000256" key="3">
    <source>
        <dbReference type="ARBA" id="ARBA00022989"/>
    </source>
</evidence>
<protein>
    <submittedName>
        <fullName evidence="7">Sugar ABC transporter permease</fullName>
    </submittedName>
</protein>
<accession>A0A7J5C0S7</accession>
<name>A0A7J5C0S7_9MICO</name>
<dbReference type="Proteomes" id="UP000467240">
    <property type="component" value="Unassembled WGS sequence"/>
</dbReference>
<dbReference type="GO" id="GO:0005886">
    <property type="term" value="C:plasma membrane"/>
    <property type="evidence" value="ECO:0007669"/>
    <property type="project" value="UniProtKB-SubCell"/>
</dbReference>
<dbReference type="SUPFAM" id="SSF161098">
    <property type="entry name" value="MetI-like"/>
    <property type="match status" value="1"/>
</dbReference>
<feature type="transmembrane region" description="Helical" evidence="5">
    <location>
        <begin position="298"/>
        <end position="318"/>
    </location>
</feature>
<dbReference type="GO" id="GO:0055085">
    <property type="term" value="P:transmembrane transport"/>
    <property type="evidence" value="ECO:0007669"/>
    <property type="project" value="InterPro"/>
</dbReference>
<dbReference type="PANTHER" id="PTHR43759:SF1">
    <property type="entry name" value="GLUCOSE IMPORT SYSTEM PERMEASE PROTEIN GLCT"/>
    <property type="match status" value="1"/>
</dbReference>
<keyword evidence="3 5" id="KW-1133">Transmembrane helix</keyword>
<reference evidence="7 8" key="1">
    <citation type="submission" date="2019-09" db="EMBL/GenBank/DDBJ databases">
        <title>Phylogeny of genus Pseudoclavibacter and closely related genus.</title>
        <authorList>
            <person name="Li Y."/>
        </authorList>
    </citation>
    <scope>NUCLEOTIDE SEQUENCE [LARGE SCALE GENOMIC DNA]</scope>
    <source>
        <strain evidence="7 8">DSM 23821</strain>
    </source>
</reference>
<comment type="caution">
    <text evidence="7">The sequence shown here is derived from an EMBL/GenBank/DDBJ whole genome shotgun (WGS) entry which is preliminary data.</text>
</comment>
<evidence type="ECO:0000256" key="5">
    <source>
        <dbReference type="RuleBase" id="RU363032"/>
    </source>
</evidence>
<dbReference type="EMBL" id="WBJZ01000004">
    <property type="protein sequence ID" value="KAB1660053.1"/>
    <property type="molecule type" value="Genomic_DNA"/>
</dbReference>
<keyword evidence="2 5" id="KW-0812">Transmembrane</keyword>
<dbReference type="PANTHER" id="PTHR43759">
    <property type="entry name" value="TREHALOSE TRANSPORT SYSTEM PERMEASE PROTEIN SUGA"/>
    <property type="match status" value="1"/>
</dbReference>
<feature type="domain" description="ABC transmembrane type-1" evidence="6">
    <location>
        <begin position="108"/>
        <end position="314"/>
    </location>
</feature>
<sequence length="339" mass="36855">MTQAPSETEAVVLTTGTPDRRRRDDGRWAWALIAPTLLILAIVIGYPIVQAVRLAFQADEQLDPATGFFEEGGFAGGSNFVHWLMQDCGGGAGSCPPGTLGSEFWSAIGVTFFFTIVTVTLEVALGFWFATIMGKNLWGRSVIRASVLVPWAIPTAVTAKLWYFMFADNGIVNSVLGQQIPWMTGVWESRFAVIVADVWKTTPFVALLILAGLQMIPKDVYEAARMDGASRWQQFTRITLPLVRPALMVAILFRVLDALRMYDLPAIMQGASGGSPTTTMSILVTADMRQGNFNSASALSTLVFLVIFLVAFVMVKFLGANAVDQTRAGARPATKEKTS</sequence>
<keyword evidence="4 5" id="KW-0472">Membrane</keyword>
<feature type="transmembrane region" description="Helical" evidence="5">
    <location>
        <begin position="234"/>
        <end position="256"/>
    </location>
</feature>